<keyword evidence="1" id="KW-0812">Transmembrane</keyword>
<dbReference type="RefSeq" id="WP_120514378.1">
    <property type="nucleotide sequence ID" value="NZ_QXZY01000001.1"/>
</dbReference>
<evidence type="ECO:0000259" key="2">
    <source>
        <dbReference type="Pfam" id="PF04773"/>
    </source>
</evidence>
<evidence type="ECO:0000313" key="3">
    <source>
        <dbReference type="EMBL" id="RPD43107.1"/>
    </source>
</evidence>
<evidence type="ECO:0000313" key="4">
    <source>
        <dbReference type="Proteomes" id="UP000279089"/>
    </source>
</evidence>
<organism evidence="3 4">
    <name type="scientific">Chitinophaga barathri</name>
    <dbReference type="NCBI Taxonomy" id="1647451"/>
    <lineage>
        <taxon>Bacteria</taxon>
        <taxon>Pseudomonadati</taxon>
        <taxon>Bacteroidota</taxon>
        <taxon>Chitinophagia</taxon>
        <taxon>Chitinophagales</taxon>
        <taxon>Chitinophagaceae</taxon>
        <taxon>Chitinophaga</taxon>
    </lineage>
</organism>
<dbReference type="AlphaFoldDB" id="A0A3N4MM74"/>
<dbReference type="EMBL" id="RMBX01000001">
    <property type="protein sequence ID" value="RPD43107.1"/>
    <property type="molecule type" value="Genomic_DNA"/>
</dbReference>
<reference evidence="4" key="1">
    <citation type="submission" date="2018-11" db="EMBL/GenBank/DDBJ databases">
        <title>Chitinophaga lutea sp.nov., isolate from arsenic contaminated soil.</title>
        <authorList>
            <person name="Zong Y."/>
        </authorList>
    </citation>
    <scope>NUCLEOTIDE SEQUENCE [LARGE SCALE GENOMIC DNA]</scope>
    <source>
        <strain evidence="4">YLT18</strain>
    </source>
</reference>
<proteinExistence type="predicted"/>
<gene>
    <name evidence="3" type="ORF">EG028_02095</name>
</gene>
<dbReference type="Gene3D" id="2.60.120.1440">
    <property type="match status" value="1"/>
</dbReference>
<dbReference type="Pfam" id="PF04773">
    <property type="entry name" value="FecR"/>
    <property type="match status" value="1"/>
</dbReference>
<dbReference type="FunFam" id="2.60.120.1440:FF:000001">
    <property type="entry name" value="Putative anti-sigma factor"/>
    <property type="match status" value="1"/>
</dbReference>
<keyword evidence="1" id="KW-1133">Transmembrane helix</keyword>
<keyword evidence="4" id="KW-1185">Reference proteome</keyword>
<evidence type="ECO:0000256" key="1">
    <source>
        <dbReference type="SAM" id="Phobius"/>
    </source>
</evidence>
<dbReference type="InterPro" id="IPR006860">
    <property type="entry name" value="FecR"/>
</dbReference>
<dbReference type="PANTHER" id="PTHR30273:SF2">
    <property type="entry name" value="PROTEIN FECR"/>
    <property type="match status" value="1"/>
</dbReference>
<protein>
    <submittedName>
        <fullName evidence="3">DUF4974 domain-containing protein</fullName>
    </submittedName>
</protein>
<dbReference type="Proteomes" id="UP000279089">
    <property type="component" value="Unassembled WGS sequence"/>
</dbReference>
<comment type="caution">
    <text evidence="3">The sequence shown here is derived from an EMBL/GenBank/DDBJ whole genome shotgun (WGS) entry which is preliminary data.</text>
</comment>
<sequence>MKESRNNRMEIPTAILMKHIGGAPEEPLSEEEKTILVVWLAESDSNRQLFKDVLNGHSLLDDAAYVINTRDQEWKKMQQRLSPARRMFSFVRLSAAAAILVLLGVAVFYMVGKLEHRADMAQMPVMPAKDVATLTLADGREVALGNNSGIVAHQGGLVVSNDTTGELSYLGAEGSQRSAEYNTLRTPRGGKYAVRLPDGTRVWLNAQSSIRYPANFGQATRNVSIEGEAYFEVAKDPQRPFRVEVPTTIGKMQVDVLGTHFNINAYAERGLIKTTLLEGSVRISKGSQVRELVPGQQSMVARQGDQIETAQVRNLADVVAWKEGYFVYNGEQLGEVANDIARRYDLEVELDEQHAKVAVLFTAGDPDIPLDSLISLLQNASLKVRREGRTLIVGK</sequence>
<feature type="domain" description="FecR protein" evidence="2">
    <location>
        <begin position="183"/>
        <end position="282"/>
    </location>
</feature>
<feature type="transmembrane region" description="Helical" evidence="1">
    <location>
        <begin position="90"/>
        <end position="111"/>
    </location>
</feature>
<dbReference type="Gene3D" id="3.55.50.30">
    <property type="match status" value="1"/>
</dbReference>
<accession>A0A3N4MM74</accession>
<dbReference type="PANTHER" id="PTHR30273">
    <property type="entry name" value="PERIPLASMIC SIGNAL SENSOR AND SIGMA FACTOR ACTIVATOR FECR-RELATED"/>
    <property type="match status" value="1"/>
</dbReference>
<name>A0A3N4MM74_9BACT</name>
<dbReference type="InterPro" id="IPR012373">
    <property type="entry name" value="Ferrdict_sens_TM"/>
</dbReference>
<dbReference type="OrthoDB" id="1096949at2"/>
<dbReference type="GO" id="GO:0016989">
    <property type="term" value="F:sigma factor antagonist activity"/>
    <property type="evidence" value="ECO:0007669"/>
    <property type="project" value="TreeGrafter"/>
</dbReference>
<keyword evidence="1" id="KW-0472">Membrane</keyword>